<dbReference type="Proteomes" id="UP000467637">
    <property type="component" value="Unassembled WGS sequence"/>
</dbReference>
<sequence length="60" mass="7022">MEEINKQFKIIILEMGRVPYLDTAGEFNLSNGIKKYRKHGGIVIISELQDHPRHMLKKQD</sequence>
<protein>
    <submittedName>
        <fullName evidence="2">STAS domain-containing protein</fullName>
    </submittedName>
</protein>
<evidence type="ECO:0000313" key="2">
    <source>
        <dbReference type="EMBL" id="MVQ39413.1"/>
    </source>
</evidence>
<evidence type="ECO:0000313" key="3">
    <source>
        <dbReference type="Proteomes" id="UP000467637"/>
    </source>
</evidence>
<dbReference type="Pfam" id="PF01740">
    <property type="entry name" value="STAS"/>
    <property type="match status" value="1"/>
</dbReference>
<accession>A0ABW9UJS9</accession>
<proteinExistence type="predicted"/>
<reference evidence="2 3" key="1">
    <citation type="submission" date="2019-12" db="EMBL/GenBank/DDBJ databases">
        <authorList>
            <person name="Huq M.A."/>
        </authorList>
    </citation>
    <scope>NUCLEOTIDE SEQUENCE [LARGE SCALE GENOMIC DNA]</scope>
    <source>
        <strain evidence="2 3">MAH-34</strain>
    </source>
</reference>
<evidence type="ECO:0000259" key="1">
    <source>
        <dbReference type="PROSITE" id="PS50801"/>
    </source>
</evidence>
<name>A0ABW9UJS9_9BACL</name>
<comment type="caution">
    <text evidence="2">The sequence shown here is derived from an EMBL/GenBank/DDBJ whole genome shotgun (WGS) entry which is preliminary data.</text>
</comment>
<feature type="domain" description="STAS" evidence="1">
    <location>
        <begin position="1"/>
        <end position="60"/>
    </location>
</feature>
<dbReference type="InterPro" id="IPR036513">
    <property type="entry name" value="STAS_dom_sf"/>
</dbReference>
<keyword evidence="3" id="KW-1185">Reference proteome</keyword>
<dbReference type="Gene3D" id="3.30.750.24">
    <property type="entry name" value="STAS domain"/>
    <property type="match status" value="1"/>
</dbReference>
<dbReference type="InterPro" id="IPR002645">
    <property type="entry name" value="STAS_dom"/>
</dbReference>
<dbReference type="EMBL" id="WSEM01000034">
    <property type="protein sequence ID" value="MVQ39413.1"/>
    <property type="molecule type" value="Genomic_DNA"/>
</dbReference>
<organism evidence="2 3">
    <name type="scientific">Paenibacillus anseongense</name>
    <dbReference type="NCBI Taxonomy" id="2682845"/>
    <lineage>
        <taxon>Bacteria</taxon>
        <taxon>Bacillati</taxon>
        <taxon>Bacillota</taxon>
        <taxon>Bacilli</taxon>
        <taxon>Bacillales</taxon>
        <taxon>Paenibacillaceae</taxon>
        <taxon>Paenibacillus</taxon>
    </lineage>
</organism>
<gene>
    <name evidence="2" type="ORF">GON05_32960</name>
</gene>
<dbReference type="SUPFAM" id="SSF52091">
    <property type="entry name" value="SpoIIaa-like"/>
    <property type="match status" value="1"/>
</dbReference>
<dbReference type="PROSITE" id="PS50801">
    <property type="entry name" value="STAS"/>
    <property type="match status" value="1"/>
</dbReference>